<feature type="chain" id="PRO_5014110936" evidence="2">
    <location>
        <begin position="33"/>
        <end position="381"/>
    </location>
</feature>
<dbReference type="SUPFAM" id="SSF55347">
    <property type="entry name" value="Glyceraldehyde-3-phosphate dehydrogenase-like, C-terminal domain"/>
    <property type="match status" value="1"/>
</dbReference>
<dbReference type="OrthoDB" id="9815825at2"/>
<dbReference type="Gene3D" id="3.30.360.10">
    <property type="entry name" value="Dihydrodipicolinate Reductase, domain 2"/>
    <property type="match status" value="1"/>
</dbReference>
<dbReference type="AlphaFoldDB" id="A0A2H9VU84"/>
<evidence type="ECO:0000313" key="6">
    <source>
        <dbReference type="Proteomes" id="UP000242687"/>
    </source>
</evidence>
<dbReference type="PANTHER" id="PTHR43818:SF11">
    <property type="entry name" value="BCDNA.GH03377"/>
    <property type="match status" value="1"/>
</dbReference>
<dbReference type="GO" id="GO:0016491">
    <property type="term" value="F:oxidoreductase activity"/>
    <property type="evidence" value="ECO:0007669"/>
    <property type="project" value="UniProtKB-KW"/>
</dbReference>
<dbReference type="InterPro" id="IPR055170">
    <property type="entry name" value="GFO_IDH_MocA-like_dom"/>
</dbReference>
<feature type="domain" description="GFO/IDH/MocA-like oxidoreductase" evidence="4">
    <location>
        <begin position="177"/>
        <end position="303"/>
    </location>
</feature>
<dbReference type="Pfam" id="PF01408">
    <property type="entry name" value="GFO_IDH_MocA"/>
    <property type="match status" value="1"/>
</dbReference>
<dbReference type="PROSITE" id="PS51318">
    <property type="entry name" value="TAT"/>
    <property type="match status" value="1"/>
</dbReference>
<dbReference type="InterPro" id="IPR019546">
    <property type="entry name" value="TAT_signal_bac_arc"/>
</dbReference>
<name>A0A2H9VU84_9SPHI</name>
<keyword evidence="6" id="KW-1185">Reference proteome</keyword>
<evidence type="ECO:0000313" key="5">
    <source>
        <dbReference type="EMBL" id="PJJ84359.1"/>
    </source>
</evidence>
<dbReference type="NCBIfam" id="TIGR01409">
    <property type="entry name" value="TAT_signal_seq"/>
    <property type="match status" value="1"/>
</dbReference>
<dbReference type="InterPro" id="IPR000683">
    <property type="entry name" value="Gfo/Idh/MocA-like_OxRdtase_N"/>
</dbReference>
<keyword evidence="2" id="KW-0732">Signal</keyword>
<dbReference type="InterPro" id="IPR050463">
    <property type="entry name" value="Gfo/Idh/MocA_oxidrdct_glycsds"/>
</dbReference>
<dbReference type="Proteomes" id="UP000242687">
    <property type="component" value="Unassembled WGS sequence"/>
</dbReference>
<accession>A0A2H9VU84</accession>
<gene>
    <name evidence="5" type="ORF">CLV57_1370</name>
</gene>
<evidence type="ECO:0000256" key="2">
    <source>
        <dbReference type="SAM" id="SignalP"/>
    </source>
</evidence>
<dbReference type="Pfam" id="PF22725">
    <property type="entry name" value="GFO_IDH_MocA_C3"/>
    <property type="match status" value="1"/>
</dbReference>
<protein>
    <submittedName>
        <fullName evidence="5">Secreted protein</fullName>
    </submittedName>
</protein>
<evidence type="ECO:0000256" key="1">
    <source>
        <dbReference type="ARBA" id="ARBA00023002"/>
    </source>
</evidence>
<dbReference type="GO" id="GO:0000166">
    <property type="term" value="F:nucleotide binding"/>
    <property type="evidence" value="ECO:0007669"/>
    <property type="project" value="InterPro"/>
</dbReference>
<dbReference type="RefSeq" id="WP_100340556.1">
    <property type="nucleotide sequence ID" value="NZ_PGFJ01000001.1"/>
</dbReference>
<dbReference type="EMBL" id="PGFJ01000001">
    <property type="protein sequence ID" value="PJJ84359.1"/>
    <property type="molecule type" value="Genomic_DNA"/>
</dbReference>
<evidence type="ECO:0000259" key="4">
    <source>
        <dbReference type="Pfam" id="PF22725"/>
    </source>
</evidence>
<feature type="domain" description="Gfo/Idh/MocA-like oxidoreductase N-terminal" evidence="3">
    <location>
        <begin position="48"/>
        <end position="164"/>
    </location>
</feature>
<proteinExistence type="predicted"/>
<keyword evidence="1" id="KW-0560">Oxidoreductase</keyword>
<dbReference type="InterPro" id="IPR036291">
    <property type="entry name" value="NAD(P)-bd_dom_sf"/>
</dbReference>
<dbReference type="SUPFAM" id="SSF51735">
    <property type="entry name" value="NAD(P)-binding Rossmann-fold domains"/>
    <property type="match status" value="1"/>
</dbReference>
<dbReference type="PANTHER" id="PTHR43818">
    <property type="entry name" value="BCDNA.GH03377"/>
    <property type="match status" value="1"/>
</dbReference>
<comment type="caution">
    <text evidence="5">The sequence shown here is derived from an EMBL/GenBank/DDBJ whole genome shotgun (WGS) entry which is preliminary data.</text>
</comment>
<sequence length="381" mass="41832">MNNKENTRRDFLKRTALAAGGSILLPPAIVFAAPPPPPPVKPADAKIRFSVIGINHSHIYAMVDAVTGGGGQLVAVYAKEPELMTGFMRRYPNVKKAATDTEILEDPSIQLILSSGIPVDRAPLGIKVMQHGKDYLVDKPGVITLAQLAEVRKVQQQTKRIYSIMYSERLENKGSIKAGELVQAGAIGKVIQTINIAPHKMSPKTRPDWFFDPQYYGGIITDIGSHQFDQYLFYTGTTKAEITASQVANVHNPQYPKFEDFGDAMVHGNGGMGYVRLDWFTPDGVSVFGDGRLTILGTDGYIEVRKYIDIAGRPGGSHLFLADKKGIQYIDCSNQVLPFGEQFVNDVINRTETAMPQAHCFLATELALQAQAKAKRVDLKL</sequence>
<feature type="signal peptide" evidence="2">
    <location>
        <begin position="1"/>
        <end position="32"/>
    </location>
</feature>
<reference evidence="5 6" key="1">
    <citation type="submission" date="2017-11" db="EMBL/GenBank/DDBJ databases">
        <title>Genomic Encyclopedia of Archaeal and Bacterial Type Strains, Phase II (KMG-II): From Individual Species to Whole Genera.</title>
        <authorList>
            <person name="Goeker M."/>
        </authorList>
    </citation>
    <scope>NUCLEOTIDE SEQUENCE [LARGE SCALE GENOMIC DNA]</scope>
    <source>
        <strain evidence="5 6">DSM 28175</strain>
    </source>
</reference>
<evidence type="ECO:0000259" key="3">
    <source>
        <dbReference type="Pfam" id="PF01408"/>
    </source>
</evidence>
<dbReference type="InterPro" id="IPR006311">
    <property type="entry name" value="TAT_signal"/>
</dbReference>
<organism evidence="5 6">
    <name type="scientific">Mucilaginibacter auburnensis</name>
    <dbReference type="NCBI Taxonomy" id="1457233"/>
    <lineage>
        <taxon>Bacteria</taxon>
        <taxon>Pseudomonadati</taxon>
        <taxon>Bacteroidota</taxon>
        <taxon>Sphingobacteriia</taxon>
        <taxon>Sphingobacteriales</taxon>
        <taxon>Sphingobacteriaceae</taxon>
        <taxon>Mucilaginibacter</taxon>
    </lineage>
</organism>
<dbReference type="Gene3D" id="3.40.50.720">
    <property type="entry name" value="NAD(P)-binding Rossmann-like Domain"/>
    <property type="match status" value="1"/>
</dbReference>